<sequence length="187" mass="21645">MNCELIKENGTKDIIEVDSRLSTERLILLPLYPHQLALAVDDYSKMQSDLGLKVVKTSLDEELEYAMKIRLQKVLLDVDNYLWLTNWAIIHKEDKQIVGFIMIKGCPNENGEVIVGYGIDENYRRKGYATEALRGLTQWIFKDSKALFVIADTEKTNIASHKVLQNVGAQKYKEADELVWWRVQRQK</sequence>
<gene>
    <name evidence="1" type="ORF">rsdtw13_34910</name>
</gene>
<proteinExistence type="predicted"/>
<evidence type="ECO:0000313" key="1">
    <source>
        <dbReference type="EMBL" id="GKX68233.1"/>
    </source>
</evidence>
<dbReference type="Proteomes" id="UP001058074">
    <property type="component" value="Unassembled WGS sequence"/>
</dbReference>
<keyword evidence="2" id="KW-1185">Reference proteome</keyword>
<reference evidence="1" key="1">
    <citation type="journal article" date="2025" name="Int. J. Syst. Evol. Microbiol.">
        <title>Inconstantimicrobium mannanitabidum sp. nov., a novel member of the family Clostridiaceae isolated from anoxic soil under the treatment of reductive soil disinfestation.</title>
        <authorList>
            <person name="Ueki A."/>
            <person name="Tonouchi A."/>
            <person name="Honma S."/>
            <person name="Kaku N."/>
            <person name="Ueki K."/>
        </authorList>
    </citation>
    <scope>NUCLEOTIDE SEQUENCE</scope>
    <source>
        <strain evidence="1">TW13</strain>
    </source>
</reference>
<dbReference type="EMBL" id="BROD01000001">
    <property type="protein sequence ID" value="GKX68233.1"/>
    <property type="molecule type" value="Genomic_DNA"/>
</dbReference>
<name>A0ACB5RGL6_9CLOT</name>
<accession>A0ACB5RGL6</accession>
<comment type="caution">
    <text evidence="1">The sequence shown here is derived from an EMBL/GenBank/DDBJ whole genome shotgun (WGS) entry which is preliminary data.</text>
</comment>
<protein>
    <submittedName>
        <fullName evidence="1">Uncharacterized protein</fullName>
    </submittedName>
</protein>
<evidence type="ECO:0000313" key="2">
    <source>
        <dbReference type="Proteomes" id="UP001058074"/>
    </source>
</evidence>
<organism evidence="1 2">
    <name type="scientific">Inconstantimicrobium mannanitabidum</name>
    <dbReference type="NCBI Taxonomy" id="1604901"/>
    <lineage>
        <taxon>Bacteria</taxon>
        <taxon>Bacillati</taxon>
        <taxon>Bacillota</taxon>
        <taxon>Clostridia</taxon>
        <taxon>Eubacteriales</taxon>
        <taxon>Clostridiaceae</taxon>
        <taxon>Inconstantimicrobium</taxon>
    </lineage>
</organism>